<dbReference type="InterPro" id="IPR015421">
    <property type="entry name" value="PyrdxlP-dep_Trfase_major"/>
</dbReference>
<dbReference type="InterPro" id="IPR050103">
    <property type="entry name" value="Class-III_PLP-dep_AT"/>
</dbReference>
<comment type="caution">
    <text evidence="7">The sequence shown here is derived from an EMBL/GenBank/DDBJ whole genome shotgun (WGS) entry which is preliminary data.</text>
</comment>
<comment type="cofactor">
    <cofactor evidence="1">
        <name>pyridoxal 5'-phosphate</name>
        <dbReference type="ChEBI" id="CHEBI:597326"/>
    </cofactor>
</comment>
<dbReference type="Gene3D" id="3.40.50.720">
    <property type="entry name" value="NAD(P)-binding Rossmann-like Domain"/>
    <property type="match status" value="1"/>
</dbReference>
<dbReference type="GO" id="GO:0008483">
    <property type="term" value="F:transaminase activity"/>
    <property type="evidence" value="ECO:0007669"/>
    <property type="project" value="UniProtKB-KW"/>
</dbReference>
<evidence type="ECO:0000256" key="2">
    <source>
        <dbReference type="ARBA" id="ARBA00022576"/>
    </source>
</evidence>
<dbReference type="Pfam" id="PF01488">
    <property type="entry name" value="Shikimate_DH"/>
    <property type="match status" value="1"/>
</dbReference>
<dbReference type="EMBL" id="PDUD01000004">
    <property type="protein sequence ID" value="PHN07931.1"/>
    <property type="molecule type" value="Genomic_DNA"/>
</dbReference>
<dbReference type="Gene3D" id="3.90.1150.10">
    <property type="entry name" value="Aspartate Aminotransferase, domain 1"/>
    <property type="match status" value="1"/>
</dbReference>
<dbReference type="PANTHER" id="PTHR11986:SF79">
    <property type="entry name" value="ACETYLORNITHINE AMINOTRANSFERASE, MITOCHONDRIAL"/>
    <property type="match status" value="1"/>
</dbReference>
<keyword evidence="2" id="KW-0032">Aminotransferase</keyword>
<keyword evidence="5" id="KW-0663">Pyridoxal phosphate</keyword>
<evidence type="ECO:0000256" key="5">
    <source>
        <dbReference type="ARBA" id="ARBA00022898"/>
    </source>
</evidence>
<evidence type="ECO:0000256" key="4">
    <source>
        <dbReference type="ARBA" id="ARBA00022857"/>
    </source>
</evidence>
<name>A0A2D0NHH2_FLAN2</name>
<dbReference type="AlphaFoldDB" id="A0A2D0NHH2"/>
<dbReference type="SUPFAM" id="SSF53383">
    <property type="entry name" value="PLP-dependent transferases"/>
    <property type="match status" value="1"/>
</dbReference>
<sequence length="804" mass="88522">MSKENTPQGYRSKLQKKLHALGLDVGYIRGEGDLLYRKTAGGETQVLDLVGGYGANFLGHSHPRLSATISDFFQQQLPIFIQGSIGPEAEALNRQLRDLIGDYRVILTNTGAETVETAVKHAILENGKPRCLAVVNAYHGKSLATLSFSEVHNEPFRRSDLQIDFLDPYDPQTWERAMDTIDEVSFAIVEPIRGEAGIIPLPPAFVEWLNQVTAQHNIPIIVDEIQTGLGRTGSLLAADQIGLRKDYICLSKALGGGVAKIGALLVSEERFVEEFSILNTSTFADDGLSTTIATEVLRIIAEEDLPGRCRDKGALLKTELLKVQADYPSVIREIRGEGLMLGIEFGSQEQSASNLLRILFGSGYYGYVIAGHLLHEHGLRVMPTLSNPNTLRIQPSAYISAGNIYRFLNGLRAVCEIIDKADAGSLLSYLVDRLVERITDYRQVDIFEHQPPAGDQKVAFVGHFIKAEDLVLWDQSFVDWSVPELEKLISRTARFLDPVIFDQINVKAPGGASVHLNFIGLFIDSREIERAYRSEDFQWIVEKIQHAADIAEAAGCQVLGLGGFTSILTRNGRWVKTRRMRVTTGNSLTVGFGLKAIYEAARRKQVAIEDSSVAIVGAGGNIANTYAELLAGEAKEMVLIPRKLNNPAIADLEQRLLRYNPDLKITITDQMEAIKDSAIVVTSSNSARPVIHPEHLSSRSQIICDLAVPQDVDPSVRLIYPDLLQIMGGVVRLPEPNDFIVGGIPLPSGHIFACMGETVVMGLDACQHFSGSIGSVRPEDVWLTLDLADQFGYQLGHFKEERSY</sequence>
<evidence type="ECO:0000313" key="8">
    <source>
        <dbReference type="Proteomes" id="UP000223913"/>
    </source>
</evidence>
<proteinExistence type="predicted"/>
<gene>
    <name evidence="7" type="ORF">CRP01_04025</name>
</gene>
<keyword evidence="4" id="KW-0521">NADP</keyword>
<dbReference type="Gene3D" id="3.40.640.10">
    <property type="entry name" value="Type I PLP-dependent aspartate aminotransferase-like (Major domain)"/>
    <property type="match status" value="1"/>
</dbReference>
<feature type="domain" description="Quinate/shikimate 5-dehydrogenase/glutamyl-tRNA reductase" evidence="6">
    <location>
        <begin position="601"/>
        <end position="717"/>
    </location>
</feature>
<dbReference type="InterPro" id="IPR036291">
    <property type="entry name" value="NAD(P)-bd_dom_sf"/>
</dbReference>
<evidence type="ECO:0000256" key="1">
    <source>
        <dbReference type="ARBA" id="ARBA00001933"/>
    </source>
</evidence>
<protein>
    <recommendedName>
        <fullName evidence="6">Quinate/shikimate 5-dehydrogenase/glutamyl-tRNA reductase domain-containing protein</fullName>
    </recommendedName>
</protein>
<dbReference type="PANTHER" id="PTHR11986">
    <property type="entry name" value="AMINOTRANSFERASE CLASS III"/>
    <property type="match status" value="1"/>
</dbReference>
<dbReference type="RefSeq" id="WP_099148720.1">
    <property type="nucleotide sequence ID" value="NZ_PDUD01000004.1"/>
</dbReference>
<organism evidence="7 8">
    <name type="scientific">Flavilitoribacter nigricans (strain ATCC 23147 / DSM 23189 / NBRC 102662 / NCIMB 1420 / SS-2)</name>
    <name type="common">Lewinella nigricans</name>
    <dbReference type="NCBI Taxonomy" id="1122177"/>
    <lineage>
        <taxon>Bacteria</taxon>
        <taxon>Pseudomonadati</taxon>
        <taxon>Bacteroidota</taxon>
        <taxon>Saprospiria</taxon>
        <taxon>Saprospirales</taxon>
        <taxon>Lewinellaceae</taxon>
        <taxon>Flavilitoribacter</taxon>
    </lineage>
</organism>
<dbReference type="InterPro" id="IPR015422">
    <property type="entry name" value="PyrdxlP-dep_Trfase_small"/>
</dbReference>
<evidence type="ECO:0000256" key="3">
    <source>
        <dbReference type="ARBA" id="ARBA00022679"/>
    </source>
</evidence>
<dbReference type="GO" id="GO:0030170">
    <property type="term" value="F:pyridoxal phosphate binding"/>
    <property type="evidence" value="ECO:0007669"/>
    <property type="project" value="InterPro"/>
</dbReference>
<dbReference type="InterPro" id="IPR005814">
    <property type="entry name" value="Aminotrans_3"/>
</dbReference>
<evidence type="ECO:0000313" key="7">
    <source>
        <dbReference type="EMBL" id="PHN07931.1"/>
    </source>
</evidence>
<dbReference type="SUPFAM" id="SSF51735">
    <property type="entry name" value="NAD(P)-binding Rossmann-fold domains"/>
    <property type="match status" value="1"/>
</dbReference>
<accession>A0A2D0NHH2</accession>
<reference evidence="7 8" key="1">
    <citation type="submission" date="2017-10" db="EMBL/GenBank/DDBJ databases">
        <title>The draft genome sequence of Lewinella nigricans NBRC 102662.</title>
        <authorList>
            <person name="Wang K."/>
        </authorList>
    </citation>
    <scope>NUCLEOTIDE SEQUENCE [LARGE SCALE GENOMIC DNA]</scope>
    <source>
        <strain evidence="7 8">NBRC 102662</strain>
    </source>
</reference>
<dbReference type="OrthoDB" id="9801052at2"/>
<dbReference type="Pfam" id="PF00202">
    <property type="entry name" value="Aminotran_3"/>
    <property type="match status" value="1"/>
</dbReference>
<dbReference type="InterPro" id="IPR006151">
    <property type="entry name" value="Shikm_DH/Glu-tRNA_Rdtase"/>
</dbReference>
<dbReference type="GO" id="GO:0042802">
    <property type="term" value="F:identical protein binding"/>
    <property type="evidence" value="ECO:0007669"/>
    <property type="project" value="TreeGrafter"/>
</dbReference>
<evidence type="ECO:0000259" key="6">
    <source>
        <dbReference type="Pfam" id="PF01488"/>
    </source>
</evidence>
<dbReference type="InterPro" id="IPR015424">
    <property type="entry name" value="PyrdxlP-dep_Trfase"/>
</dbReference>
<dbReference type="Proteomes" id="UP000223913">
    <property type="component" value="Unassembled WGS sequence"/>
</dbReference>
<keyword evidence="3" id="KW-0808">Transferase</keyword>
<keyword evidence="8" id="KW-1185">Reference proteome</keyword>